<proteinExistence type="predicted"/>
<keyword evidence="2" id="KW-1185">Reference proteome</keyword>
<dbReference type="AlphaFoldDB" id="A0A9K3D2Q7"/>
<comment type="caution">
    <text evidence="1">The sequence shown here is derived from an EMBL/GenBank/DDBJ whole genome shotgun (WGS) entry which is preliminary data.</text>
</comment>
<dbReference type="Proteomes" id="UP000265618">
    <property type="component" value="Unassembled WGS sequence"/>
</dbReference>
<name>A0A9K3D2Q7_9EUKA</name>
<accession>A0A9K3D2Q7</accession>
<protein>
    <submittedName>
        <fullName evidence="1">Uncharacterized protein</fullName>
    </submittedName>
</protein>
<dbReference type="EMBL" id="BDIP01002593">
    <property type="protein sequence ID" value="GIQ86530.1"/>
    <property type="molecule type" value="Genomic_DNA"/>
</dbReference>
<sequence>MDSIVWSPINPTELRRPDRIVQIHPNKAPGGRRLILVRRLSDGTYTEKRLACPFGSNQKLAYTVPWEGHVLAICPLDRVVSGTHSTLPLPKTMHILHPDTLEWDTVPLHSDPPVVGSFYGVHYVVNDTWHMLGRTISPVNQRAWVRLHIPTRTWLTPLPALHMYDTACTYGETAYLVNGTARTLEVYTEESGFTTIAALPYPEGNDYTRSMIAYERHVVIRVVVHSDDDTDEVVGEQYYCLSLVSRDWKKVHASSLPGIYSGVECEYDPVIEWDADLHNASVSSVYMSGCVPQP</sequence>
<evidence type="ECO:0000313" key="1">
    <source>
        <dbReference type="EMBL" id="GIQ86530.1"/>
    </source>
</evidence>
<organism evidence="1 2">
    <name type="scientific">Kipferlia bialata</name>
    <dbReference type="NCBI Taxonomy" id="797122"/>
    <lineage>
        <taxon>Eukaryota</taxon>
        <taxon>Metamonada</taxon>
        <taxon>Carpediemonas-like organisms</taxon>
        <taxon>Kipferlia</taxon>
    </lineage>
</organism>
<gene>
    <name evidence="1" type="ORF">KIPB_008402</name>
</gene>
<evidence type="ECO:0000313" key="2">
    <source>
        <dbReference type="Proteomes" id="UP000265618"/>
    </source>
</evidence>
<reference evidence="1 2" key="1">
    <citation type="journal article" date="2018" name="PLoS ONE">
        <title>The draft genome of Kipferlia bialata reveals reductive genome evolution in fornicate parasites.</title>
        <authorList>
            <person name="Tanifuji G."/>
            <person name="Takabayashi S."/>
            <person name="Kume K."/>
            <person name="Takagi M."/>
            <person name="Nakayama T."/>
            <person name="Kamikawa R."/>
            <person name="Inagaki Y."/>
            <person name="Hashimoto T."/>
        </authorList>
    </citation>
    <scope>NUCLEOTIDE SEQUENCE [LARGE SCALE GENOMIC DNA]</scope>
    <source>
        <strain evidence="1">NY0173</strain>
    </source>
</reference>